<keyword evidence="1" id="KW-0472">Membrane</keyword>
<keyword evidence="1" id="KW-0812">Transmembrane</keyword>
<feature type="transmembrane region" description="Helical" evidence="1">
    <location>
        <begin position="122"/>
        <end position="147"/>
    </location>
</feature>
<organism evidence="2 3">
    <name type="scientific">Metamycoplasma alkalescens</name>
    <dbReference type="NCBI Taxonomy" id="45363"/>
    <lineage>
        <taxon>Bacteria</taxon>
        <taxon>Bacillati</taxon>
        <taxon>Mycoplasmatota</taxon>
        <taxon>Mycoplasmoidales</taxon>
        <taxon>Metamycoplasmataceae</taxon>
        <taxon>Metamycoplasma</taxon>
    </lineage>
</organism>
<comment type="caution">
    <text evidence="2">The sequence shown here is derived from an EMBL/GenBank/DDBJ whole genome shotgun (WGS) entry which is preliminary data.</text>
</comment>
<feature type="transmembrane region" description="Helical" evidence="1">
    <location>
        <begin position="76"/>
        <end position="102"/>
    </location>
</feature>
<dbReference type="Proteomes" id="UP000247715">
    <property type="component" value="Unassembled WGS sequence"/>
</dbReference>
<proteinExistence type="predicted"/>
<feature type="transmembrane region" description="Helical" evidence="1">
    <location>
        <begin position="36"/>
        <end position="56"/>
    </location>
</feature>
<accession>A0A318U7R7</accession>
<name>A0A318U7R7_9BACT</name>
<keyword evidence="1" id="KW-1133">Transmembrane helix</keyword>
<evidence type="ECO:0000256" key="1">
    <source>
        <dbReference type="SAM" id="Phobius"/>
    </source>
</evidence>
<feature type="transmembrane region" description="Helical" evidence="1">
    <location>
        <begin position="9"/>
        <end position="30"/>
    </location>
</feature>
<sequence>MNKLNGKNFWITYATFNIALLLIFSSISFYDYSLLLGYFVGIISFLLFLCSLLIVLKMIKNAADNPQAKKLKKRQIGNFFVAILIFILFMFLNIGIFALFIWVNYYYHHTYDLSSKIAFFPFHVITMTSPYLLLSLFVIIRGIAMLFTNKKKGE</sequence>
<gene>
    <name evidence="2" type="ORF">BCF88_10517</name>
</gene>
<dbReference type="EMBL" id="QKLP01000005">
    <property type="protein sequence ID" value="PYF43095.1"/>
    <property type="molecule type" value="Genomic_DNA"/>
</dbReference>
<dbReference type="RefSeq" id="WP_110858266.1">
    <property type="nucleotide sequence ID" value="NZ_LS991949.1"/>
</dbReference>
<dbReference type="AlphaFoldDB" id="A0A318U7R7"/>
<evidence type="ECO:0000313" key="3">
    <source>
        <dbReference type="Proteomes" id="UP000247715"/>
    </source>
</evidence>
<evidence type="ECO:0000313" key="2">
    <source>
        <dbReference type="EMBL" id="PYF43095.1"/>
    </source>
</evidence>
<protein>
    <submittedName>
        <fullName evidence="2">Uncharacterized protein</fullName>
    </submittedName>
</protein>
<reference evidence="2 3" key="1">
    <citation type="submission" date="2018-06" db="EMBL/GenBank/DDBJ databases">
        <title>Genomic Encyclopedia of Archaeal and Bacterial Type Strains, Phase II (KMG-II): from individual species to whole genera.</title>
        <authorList>
            <person name="Goeker M."/>
        </authorList>
    </citation>
    <scope>NUCLEOTIDE SEQUENCE [LARGE SCALE GENOMIC DNA]</scope>
    <source>
        <strain evidence="2 3">ATCC 29103</strain>
    </source>
</reference>